<gene>
    <name evidence="3" type="ORF">UFOPK3164_00445</name>
    <name evidence="4" type="ORF">UFOPK3427_00441</name>
    <name evidence="5" type="ORF">UFOPK4112_00672</name>
</gene>
<organism evidence="4">
    <name type="scientific">freshwater metagenome</name>
    <dbReference type="NCBI Taxonomy" id="449393"/>
    <lineage>
        <taxon>unclassified sequences</taxon>
        <taxon>metagenomes</taxon>
        <taxon>ecological metagenomes</taxon>
    </lineage>
</organism>
<evidence type="ECO:0000313" key="4">
    <source>
        <dbReference type="EMBL" id="CAB4865144.1"/>
    </source>
</evidence>
<feature type="domain" description="NAD-dependent epimerase/dehydratase" evidence="2">
    <location>
        <begin position="3"/>
        <end position="224"/>
    </location>
</feature>
<evidence type="ECO:0000313" key="5">
    <source>
        <dbReference type="EMBL" id="CAB5017000.1"/>
    </source>
</evidence>
<protein>
    <submittedName>
        <fullName evidence="4">Unannotated protein</fullName>
    </submittedName>
</protein>
<dbReference type="EMBL" id="CAFABE010000012">
    <property type="protein sequence ID" value="CAB4821422.1"/>
    <property type="molecule type" value="Genomic_DNA"/>
</dbReference>
<evidence type="ECO:0000259" key="2">
    <source>
        <dbReference type="Pfam" id="PF01370"/>
    </source>
</evidence>
<name>A0A6J7D856_9ZZZZ</name>
<dbReference type="Pfam" id="PF01370">
    <property type="entry name" value="Epimerase"/>
    <property type="match status" value="1"/>
</dbReference>
<evidence type="ECO:0000313" key="3">
    <source>
        <dbReference type="EMBL" id="CAB4821422.1"/>
    </source>
</evidence>
<dbReference type="EMBL" id="CAFBLT010000001">
    <property type="protein sequence ID" value="CAB4865144.1"/>
    <property type="molecule type" value="Genomic_DNA"/>
</dbReference>
<dbReference type="EMBL" id="CAFBPM010000005">
    <property type="protein sequence ID" value="CAB5017000.1"/>
    <property type="molecule type" value="Genomic_DNA"/>
</dbReference>
<dbReference type="Gene3D" id="3.40.50.720">
    <property type="entry name" value="NAD(P)-binding Rossmann-like Domain"/>
    <property type="match status" value="1"/>
</dbReference>
<proteinExistence type="inferred from homology"/>
<dbReference type="InterPro" id="IPR001509">
    <property type="entry name" value="Epimerase_deHydtase"/>
</dbReference>
<dbReference type="SUPFAM" id="SSF51735">
    <property type="entry name" value="NAD(P)-binding Rossmann-fold domains"/>
    <property type="match status" value="1"/>
</dbReference>
<accession>A0A6J7D856</accession>
<dbReference type="AlphaFoldDB" id="A0A6J7D856"/>
<dbReference type="Gene3D" id="3.90.25.10">
    <property type="entry name" value="UDP-galactose 4-epimerase, domain 1"/>
    <property type="match status" value="1"/>
</dbReference>
<evidence type="ECO:0000256" key="1">
    <source>
        <dbReference type="ARBA" id="ARBA00007637"/>
    </source>
</evidence>
<comment type="similarity">
    <text evidence="1">Belongs to the NAD(P)-dependent epimerase/dehydratase family.</text>
</comment>
<reference evidence="4" key="1">
    <citation type="submission" date="2020-05" db="EMBL/GenBank/DDBJ databases">
        <authorList>
            <person name="Chiriac C."/>
            <person name="Salcher M."/>
            <person name="Ghai R."/>
            <person name="Kavagutti S V."/>
        </authorList>
    </citation>
    <scope>NUCLEOTIDE SEQUENCE</scope>
</reference>
<sequence>MRALITGGQGFVGQHLERHLRDQGDDVVILDMETDVAKAEVVSQAILQAAPDAIYHLAALSHVGDSWNDPSQVLSVNVIGTANVLAAARQCDRDVTTLVVSSAEVYGIVQPDDLPLTESSSVAPASPYAASKAAAEQVALQAVRGFGQKVIVVRPFNHIGPGQAPVFAVPALSKRIVDAARTGDQDLSVGTLTTRRDFTDVRDVVRAYRLLIEHGASGEIYNICSGTDESIAEIVAMLLEIVGLNLNLVTDHSLIRPVDVPVLRGECSKVFAATGWKSEISLHHTLVDVVESFQDTSKH</sequence>
<dbReference type="InterPro" id="IPR036291">
    <property type="entry name" value="NAD(P)-bd_dom_sf"/>
</dbReference>
<dbReference type="PANTHER" id="PTHR43000">
    <property type="entry name" value="DTDP-D-GLUCOSE 4,6-DEHYDRATASE-RELATED"/>
    <property type="match status" value="1"/>
</dbReference>